<dbReference type="PANTHER" id="PTHR30600">
    <property type="entry name" value="CYTOCHROME C PEROXIDASE-RELATED"/>
    <property type="match status" value="1"/>
</dbReference>
<organism evidence="7 8">
    <name type="scientific">Aliiroseovarius crassostreae</name>
    <dbReference type="NCBI Taxonomy" id="154981"/>
    <lineage>
        <taxon>Bacteria</taxon>
        <taxon>Pseudomonadati</taxon>
        <taxon>Pseudomonadota</taxon>
        <taxon>Alphaproteobacteria</taxon>
        <taxon>Rhodobacterales</taxon>
        <taxon>Paracoccaceae</taxon>
        <taxon>Aliiroseovarius</taxon>
    </lineage>
</organism>
<keyword evidence="8" id="KW-1185">Reference proteome</keyword>
<name>A0A0P7KPF5_9RHOB</name>
<evidence type="ECO:0000313" key="8">
    <source>
        <dbReference type="Proteomes" id="UP000050471"/>
    </source>
</evidence>
<keyword evidence="2 4" id="KW-0479">Metal-binding</keyword>
<dbReference type="GO" id="GO:0004130">
    <property type="term" value="F:cytochrome-c peroxidase activity"/>
    <property type="evidence" value="ECO:0007669"/>
    <property type="project" value="TreeGrafter"/>
</dbReference>
<evidence type="ECO:0000256" key="5">
    <source>
        <dbReference type="SAM" id="SignalP"/>
    </source>
</evidence>
<reference evidence="7 8" key="1">
    <citation type="submission" date="2015-09" db="EMBL/GenBank/DDBJ databases">
        <title>Draft genome sequence of Aliiroseovarius crassostreae CV919-312TSm, the causative agent of Roseovarius Oyster Disease (formerly Juvenile Oyster Disease).</title>
        <authorList>
            <person name="Kessner L."/>
            <person name="Spinard E."/>
            <person name="Nelson D."/>
        </authorList>
    </citation>
    <scope>NUCLEOTIDE SEQUENCE [LARGE SCALE GENOMIC DNA]</scope>
    <source>
        <strain evidence="7 8">CV919-312</strain>
    </source>
</reference>
<dbReference type="AlphaFoldDB" id="A0A0P7KPF5"/>
<dbReference type="InterPro" id="IPR009056">
    <property type="entry name" value="Cyt_c-like_dom"/>
</dbReference>
<protein>
    <submittedName>
        <fullName evidence="7">Thiol oxidoreductase</fullName>
    </submittedName>
</protein>
<evidence type="ECO:0000259" key="6">
    <source>
        <dbReference type="PROSITE" id="PS51007"/>
    </source>
</evidence>
<evidence type="ECO:0000256" key="4">
    <source>
        <dbReference type="PROSITE-ProRule" id="PRU00433"/>
    </source>
</evidence>
<feature type="chain" id="PRO_5006141258" evidence="5">
    <location>
        <begin position="23"/>
        <end position="503"/>
    </location>
</feature>
<dbReference type="InterPro" id="IPR036909">
    <property type="entry name" value="Cyt_c-like_dom_sf"/>
</dbReference>
<dbReference type="RefSeq" id="WP_055188286.1">
    <property type="nucleotide sequence ID" value="NZ_FPBS01000001.1"/>
</dbReference>
<dbReference type="SUPFAM" id="SSF46626">
    <property type="entry name" value="Cytochrome c"/>
    <property type="match status" value="1"/>
</dbReference>
<dbReference type="Gene3D" id="1.10.760.10">
    <property type="entry name" value="Cytochrome c-like domain"/>
    <property type="match status" value="1"/>
</dbReference>
<evidence type="ECO:0000256" key="1">
    <source>
        <dbReference type="ARBA" id="ARBA00022617"/>
    </source>
</evidence>
<dbReference type="GO" id="GO:0009055">
    <property type="term" value="F:electron transfer activity"/>
    <property type="evidence" value="ECO:0007669"/>
    <property type="project" value="InterPro"/>
</dbReference>
<keyword evidence="1 4" id="KW-0349">Heme</keyword>
<dbReference type="InterPro" id="IPR051395">
    <property type="entry name" value="Cytochrome_c_Peroxidase/MauG"/>
</dbReference>
<evidence type="ECO:0000256" key="3">
    <source>
        <dbReference type="ARBA" id="ARBA00023004"/>
    </source>
</evidence>
<gene>
    <name evidence="7" type="ORF">AKJ29_16510</name>
</gene>
<dbReference type="STRING" id="154981.AKJ29_16510"/>
<proteinExistence type="predicted"/>
<dbReference type="Pfam" id="PF06537">
    <property type="entry name" value="DHOR"/>
    <property type="match status" value="1"/>
</dbReference>
<accession>A0A0P7KPF5</accession>
<feature type="domain" description="Cytochrome c" evidence="6">
    <location>
        <begin position="371"/>
        <end position="503"/>
    </location>
</feature>
<dbReference type="EMBL" id="LKBA01000004">
    <property type="protein sequence ID" value="KPN64237.1"/>
    <property type="molecule type" value="Genomic_DNA"/>
</dbReference>
<dbReference type="OrthoDB" id="9805202at2"/>
<evidence type="ECO:0000313" key="7">
    <source>
        <dbReference type="EMBL" id="KPN64237.1"/>
    </source>
</evidence>
<dbReference type="GO" id="GO:0020037">
    <property type="term" value="F:heme binding"/>
    <property type="evidence" value="ECO:0007669"/>
    <property type="project" value="InterPro"/>
</dbReference>
<evidence type="ECO:0000256" key="2">
    <source>
        <dbReference type="ARBA" id="ARBA00022723"/>
    </source>
</evidence>
<keyword evidence="5" id="KW-0732">Signal</keyword>
<dbReference type="PROSITE" id="PS51007">
    <property type="entry name" value="CYTC"/>
    <property type="match status" value="1"/>
</dbReference>
<dbReference type="PANTHER" id="PTHR30600:SF4">
    <property type="entry name" value="CYTOCHROME C DOMAIN-CONTAINING PROTEIN"/>
    <property type="match status" value="1"/>
</dbReference>
<keyword evidence="3 4" id="KW-0408">Iron</keyword>
<sequence length="503" mass="54222">MLCRPLRLAALCLALSPFAASAYVSTAFGEPHLKQLPLTAAQKAKRAAALRWTEDFTTPETFEALPGGISTQLAPSDRPPFSTPAPMLSAEARLDFSLGEALFEKLWVVGPSSTISSDGLGPLYNARTCSACHRQDGRGMPPKDAMDPTPGLVLRLSVPGAEGNAPFRPHPIYGAQLQDRAITGHAAEGKMQLRYTTTPILLAEGEVVELRRPEYEITQLAHGAPGEALMTSPRIAPQMIGLGLLEAIPEADILALADPEDRDGDGISGKAQKVWSREYGQWMLGRFGHKAGNPTLRQQSADAANGDIGLSSPLFPAAWGDCTDAQAACRTERDGNSPSQGNVELGAQALDLLTHYTANLAVPARRAPDAPEVLRGKALFYNTGCAACHSPKFVTHPLDGDPTRSFQLIWPYSDLLLHDMGEGLADHRPEGQATGREWRTPPLWGIGLTRQVSGREAYLHDGRARSLLEAILWHGGEAEAARNRVQQMTRSDRNDLISFVSSL</sequence>
<feature type="signal peptide" evidence="5">
    <location>
        <begin position="1"/>
        <end position="22"/>
    </location>
</feature>
<dbReference type="GO" id="GO:0046872">
    <property type="term" value="F:metal ion binding"/>
    <property type="evidence" value="ECO:0007669"/>
    <property type="project" value="UniProtKB-KW"/>
</dbReference>
<dbReference type="PIRSF" id="PIRSF028099">
    <property type="entry name" value="DUF1111"/>
    <property type="match status" value="1"/>
</dbReference>
<dbReference type="Proteomes" id="UP000050471">
    <property type="component" value="Unassembled WGS sequence"/>
</dbReference>
<comment type="caution">
    <text evidence="7">The sequence shown here is derived from an EMBL/GenBank/DDBJ whole genome shotgun (WGS) entry which is preliminary data.</text>
</comment>
<dbReference type="InterPro" id="IPR010538">
    <property type="entry name" value="DHOR"/>
</dbReference>